<reference evidence="2 3" key="1">
    <citation type="journal article" date="2018" name="Front. Plant Sci.">
        <title>Red Clover (Trifolium pratense) and Zigzag Clover (T. medium) - A Picture of Genomic Similarities and Differences.</title>
        <authorList>
            <person name="Dluhosova J."/>
            <person name="Istvanek J."/>
            <person name="Nedelnik J."/>
            <person name="Repkova J."/>
        </authorList>
    </citation>
    <scope>NUCLEOTIDE SEQUENCE [LARGE SCALE GENOMIC DNA]</scope>
    <source>
        <strain evidence="3">cv. 10/8</strain>
        <tissue evidence="2">Leaf</tissue>
    </source>
</reference>
<dbReference type="Pfam" id="PF13456">
    <property type="entry name" value="RVT_3"/>
    <property type="match status" value="1"/>
</dbReference>
<comment type="caution">
    <text evidence="2">The sequence shown here is derived from an EMBL/GenBank/DDBJ whole genome shotgun (WGS) entry which is preliminary data.</text>
</comment>
<evidence type="ECO:0000313" key="2">
    <source>
        <dbReference type="EMBL" id="MCH90325.1"/>
    </source>
</evidence>
<dbReference type="PANTHER" id="PTHR34023">
    <property type="entry name" value="RNASE H DOMAIN-CONTAINING PROTEIN"/>
    <property type="match status" value="1"/>
</dbReference>
<dbReference type="InterPro" id="IPR012337">
    <property type="entry name" value="RNaseH-like_sf"/>
</dbReference>
<dbReference type="InterPro" id="IPR002156">
    <property type="entry name" value="RNaseH_domain"/>
</dbReference>
<organism evidence="2 3">
    <name type="scientific">Trifolium medium</name>
    <dbReference type="NCBI Taxonomy" id="97028"/>
    <lineage>
        <taxon>Eukaryota</taxon>
        <taxon>Viridiplantae</taxon>
        <taxon>Streptophyta</taxon>
        <taxon>Embryophyta</taxon>
        <taxon>Tracheophyta</taxon>
        <taxon>Spermatophyta</taxon>
        <taxon>Magnoliopsida</taxon>
        <taxon>eudicotyledons</taxon>
        <taxon>Gunneridae</taxon>
        <taxon>Pentapetalae</taxon>
        <taxon>rosids</taxon>
        <taxon>fabids</taxon>
        <taxon>Fabales</taxon>
        <taxon>Fabaceae</taxon>
        <taxon>Papilionoideae</taxon>
        <taxon>50 kb inversion clade</taxon>
        <taxon>NPAAA clade</taxon>
        <taxon>Hologalegina</taxon>
        <taxon>IRL clade</taxon>
        <taxon>Trifolieae</taxon>
        <taxon>Trifolium</taxon>
    </lineage>
</organism>
<feature type="domain" description="RNase H type-1" evidence="1">
    <location>
        <begin position="106"/>
        <end position="160"/>
    </location>
</feature>
<name>A0A392MTG9_9FABA</name>
<dbReference type="Proteomes" id="UP000265520">
    <property type="component" value="Unassembled WGS sequence"/>
</dbReference>
<evidence type="ECO:0000259" key="1">
    <source>
        <dbReference type="Pfam" id="PF13456"/>
    </source>
</evidence>
<dbReference type="GO" id="GO:0004523">
    <property type="term" value="F:RNA-DNA hybrid ribonuclease activity"/>
    <property type="evidence" value="ECO:0007669"/>
    <property type="project" value="InterPro"/>
</dbReference>
<accession>A0A392MTG9</accession>
<sequence length="195" mass="21751">MFLIVGEFVLRISVLDALSCRRRLDTVYLRVQKLYAFGGRVGWIMFYLHLLMQTCFAGVETNDVFFNNTKATVHNIVAKVQSMLSFCTTAFETYTSGSSGISEQRLDSLQAVSLIKDGVSHFHTFANEIHIIRQLLHRDWNVVINHVLREGNVCADVLAKIGASSNSPIVVLESPSPELSNSLGADAWGVVFIRE</sequence>
<dbReference type="InterPro" id="IPR044730">
    <property type="entry name" value="RNase_H-like_dom_plant"/>
</dbReference>
<dbReference type="AlphaFoldDB" id="A0A392MTG9"/>
<dbReference type="PANTHER" id="PTHR34023:SF4">
    <property type="entry name" value="RNASE H TYPE-1 DOMAIN-CONTAINING PROTEIN"/>
    <property type="match status" value="1"/>
</dbReference>
<dbReference type="EMBL" id="LXQA010018074">
    <property type="protein sequence ID" value="MCH90325.1"/>
    <property type="molecule type" value="Genomic_DNA"/>
</dbReference>
<protein>
    <submittedName>
        <fullName evidence="2">Ribonuclease H protein</fullName>
    </submittedName>
</protein>
<evidence type="ECO:0000313" key="3">
    <source>
        <dbReference type="Proteomes" id="UP000265520"/>
    </source>
</evidence>
<keyword evidence="3" id="KW-1185">Reference proteome</keyword>
<proteinExistence type="predicted"/>
<gene>
    <name evidence="2" type="ORF">A2U01_0011239</name>
</gene>
<dbReference type="GO" id="GO:0003676">
    <property type="term" value="F:nucleic acid binding"/>
    <property type="evidence" value="ECO:0007669"/>
    <property type="project" value="InterPro"/>
</dbReference>
<dbReference type="CDD" id="cd06222">
    <property type="entry name" value="RNase_H_like"/>
    <property type="match status" value="1"/>
</dbReference>
<dbReference type="SUPFAM" id="SSF53098">
    <property type="entry name" value="Ribonuclease H-like"/>
    <property type="match status" value="1"/>
</dbReference>